<keyword evidence="7" id="KW-1185">Reference proteome</keyword>
<dbReference type="GO" id="GO:0046872">
    <property type="term" value="F:metal ion binding"/>
    <property type="evidence" value="ECO:0007669"/>
    <property type="project" value="UniProtKB-KW"/>
</dbReference>
<dbReference type="Proteomes" id="UP000620124">
    <property type="component" value="Unassembled WGS sequence"/>
</dbReference>
<name>A0A8H6YU72_9AGAR</name>
<keyword evidence="3" id="KW-0378">Hydrolase</keyword>
<dbReference type="SUPFAM" id="SSF56281">
    <property type="entry name" value="Metallo-hydrolase/oxidoreductase"/>
    <property type="match status" value="1"/>
</dbReference>
<dbReference type="Gene3D" id="3.60.15.10">
    <property type="entry name" value="Ribonuclease Z/Hydroxyacylglutathione hydrolase-like"/>
    <property type="match status" value="1"/>
</dbReference>
<evidence type="ECO:0000256" key="3">
    <source>
        <dbReference type="ARBA" id="ARBA00022801"/>
    </source>
</evidence>
<evidence type="ECO:0000313" key="6">
    <source>
        <dbReference type="EMBL" id="KAF7365312.1"/>
    </source>
</evidence>
<protein>
    <submittedName>
        <fullName evidence="6">Metallo-beta-lactamase superfamily protein</fullName>
    </submittedName>
</protein>
<comment type="similarity">
    <text evidence="1">Belongs to the metallo-beta-lactamase superfamily.</text>
</comment>
<keyword evidence="2" id="KW-0479">Metal-binding</keyword>
<evidence type="ECO:0000313" key="7">
    <source>
        <dbReference type="Proteomes" id="UP000620124"/>
    </source>
</evidence>
<reference evidence="6" key="1">
    <citation type="submission" date="2020-05" db="EMBL/GenBank/DDBJ databases">
        <title>Mycena genomes resolve the evolution of fungal bioluminescence.</title>
        <authorList>
            <person name="Tsai I.J."/>
        </authorList>
    </citation>
    <scope>NUCLEOTIDE SEQUENCE</scope>
    <source>
        <strain evidence="6">CCC161011</strain>
    </source>
</reference>
<gene>
    <name evidence="6" type="ORF">MVEN_00403200</name>
</gene>
<evidence type="ECO:0000259" key="5">
    <source>
        <dbReference type="Pfam" id="PF00753"/>
    </source>
</evidence>
<dbReference type="PANTHER" id="PTHR42978">
    <property type="entry name" value="QUORUM-QUENCHING LACTONASE YTNP-RELATED-RELATED"/>
    <property type="match status" value="1"/>
</dbReference>
<evidence type="ECO:0000256" key="1">
    <source>
        <dbReference type="ARBA" id="ARBA00007749"/>
    </source>
</evidence>
<accession>A0A8H6YU72</accession>
<dbReference type="PANTHER" id="PTHR42978:SF5">
    <property type="entry name" value="METALLO-BETA-LACTAMASE DOMAIN-CONTAINING PROTEIN"/>
    <property type="match status" value="1"/>
</dbReference>
<dbReference type="InterPro" id="IPR051013">
    <property type="entry name" value="MBL_superfamily_lactonases"/>
</dbReference>
<dbReference type="Pfam" id="PF00753">
    <property type="entry name" value="Lactamase_B"/>
    <property type="match status" value="1"/>
</dbReference>
<dbReference type="AlphaFoldDB" id="A0A8H6YU72"/>
<organism evidence="6 7">
    <name type="scientific">Mycena venus</name>
    <dbReference type="NCBI Taxonomy" id="2733690"/>
    <lineage>
        <taxon>Eukaryota</taxon>
        <taxon>Fungi</taxon>
        <taxon>Dikarya</taxon>
        <taxon>Basidiomycota</taxon>
        <taxon>Agaricomycotina</taxon>
        <taxon>Agaricomycetes</taxon>
        <taxon>Agaricomycetidae</taxon>
        <taxon>Agaricales</taxon>
        <taxon>Marasmiineae</taxon>
        <taxon>Mycenaceae</taxon>
        <taxon>Mycena</taxon>
    </lineage>
</organism>
<dbReference type="GO" id="GO:0016787">
    <property type="term" value="F:hydrolase activity"/>
    <property type="evidence" value="ECO:0007669"/>
    <property type="project" value="UniProtKB-KW"/>
</dbReference>
<evidence type="ECO:0000256" key="4">
    <source>
        <dbReference type="ARBA" id="ARBA00022833"/>
    </source>
</evidence>
<proteinExistence type="inferred from homology"/>
<dbReference type="InterPro" id="IPR036866">
    <property type="entry name" value="RibonucZ/Hydroxyglut_hydro"/>
</dbReference>
<dbReference type="EMBL" id="JACAZI010000003">
    <property type="protein sequence ID" value="KAF7365312.1"/>
    <property type="molecule type" value="Genomic_DNA"/>
</dbReference>
<sequence>MSFLELGIPVSNGTVSLKVFNVAPDMRTFSLPSGAVMHPVLPGHEAFRAPIFASLIEHAASGRRVMFDLGVRRDLENAAPRIVQLIKDAGTVLLDRDISELLIDDGVDLGSINAVIWSHAHFDHIGDMSKFPSSTQLVFGQSTVLESHEVNPNSTLLESVFRSVSLCFEFLKFIDFWVAAGSWSPSTSRNPRSKSGFQGTRLFRRWKSLCTRRSGSPRWLRLRPRAGDADQLRLPRWQRLPPRSLCGALPAPLMPLDSSIWLRMTPMLNVSEEDIYEDKPTARSSIAKMEDFDANEDVFVVLTHDQSLVEAVGPFPVALDDWQAKGWKSRVTWAFLDEANSAFRFNVGAASP</sequence>
<dbReference type="InterPro" id="IPR001279">
    <property type="entry name" value="Metallo-B-lactamas"/>
</dbReference>
<keyword evidence="4" id="KW-0862">Zinc</keyword>
<dbReference type="OrthoDB" id="10250730at2759"/>
<feature type="domain" description="Metallo-beta-lactamase" evidence="5">
    <location>
        <begin position="52"/>
        <end position="135"/>
    </location>
</feature>
<evidence type="ECO:0000256" key="2">
    <source>
        <dbReference type="ARBA" id="ARBA00022723"/>
    </source>
</evidence>
<comment type="caution">
    <text evidence="6">The sequence shown here is derived from an EMBL/GenBank/DDBJ whole genome shotgun (WGS) entry which is preliminary data.</text>
</comment>